<evidence type="ECO:0000256" key="5">
    <source>
        <dbReference type="ARBA" id="ARBA00040228"/>
    </source>
</evidence>
<keyword evidence="10" id="KW-0282">Flagellum</keyword>
<keyword evidence="10" id="KW-0969">Cilium</keyword>
<dbReference type="RefSeq" id="WP_123768482.1">
    <property type="nucleotide sequence ID" value="NZ_RKQN01000001.1"/>
</dbReference>
<dbReference type="Pfam" id="PF00460">
    <property type="entry name" value="Flg_bb_rod"/>
    <property type="match status" value="1"/>
</dbReference>
<dbReference type="Proteomes" id="UP000269708">
    <property type="component" value="Unassembled WGS sequence"/>
</dbReference>
<keyword evidence="11" id="KW-1185">Reference proteome</keyword>
<dbReference type="Pfam" id="PF06429">
    <property type="entry name" value="Flg_bbr_C"/>
    <property type="match status" value="1"/>
</dbReference>
<reference evidence="10 11" key="1">
    <citation type="submission" date="2018-11" db="EMBL/GenBank/DDBJ databases">
        <title>Genomic Encyclopedia of Type Strains, Phase IV (KMG-IV): sequencing the most valuable type-strain genomes for metagenomic binning, comparative biology and taxonomic classification.</title>
        <authorList>
            <person name="Goeker M."/>
        </authorList>
    </citation>
    <scope>NUCLEOTIDE SEQUENCE [LARGE SCALE GENOMIC DNA]</scope>
    <source>
        <strain evidence="10 11">DSM 25623</strain>
    </source>
</reference>
<evidence type="ECO:0000313" key="10">
    <source>
        <dbReference type="EMBL" id="RPE80881.1"/>
    </source>
</evidence>
<organism evidence="10 11">
    <name type="scientific">Vulcaniibacterium tengchongense</name>
    <dbReference type="NCBI Taxonomy" id="1273429"/>
    <lineage>
        <taxon>Bacteria</taxon>
        <taxon>Pseudomonadati</taxon>
        <taxon>Pseudomonadota</taxon>
        <taxon>Gammaproteobacteria</taxon>
        <taxon>Lysobacterales</taxon>
        <taxon>Lysobacteraceae</taxon>
        <taxon>Vulcaniibacterium</taxon>
    </lineage>
</organism>
<dbReference type="InterPro" id="IPR010930">
    <property type="entry name" value="Flg_bb/hook_C_dom"/>
</dbReference>
<dbReference type="EMBL" id="RKQN01000001">
    <property type="protein sequence ID" value="RPE80881.1"/>
    <property type="molecule type" value="Genomic_DNA"/>
</dbReference>
<dbReference type="SUPFAM" id="SSF117143">
    <property type="entry name" value="Flagellar hook protein flgE"/>
    <property type="match status" value="1"/>
</dbReference>
<evidence type="ECO:0000259" key="8">
    <source>
        <dbReference type="Pfam" id="PF06429"/>
    </source>
</evidence>
<evidence type="ECO:0000256" key="3">
    <source>
        <dbReference type="ARBA" id="ARBA00023143"/>
    </source>
</evidence>
<evidence type="ECO:0000256" key="6">
    <source>
        <dbReference type="RuleBase" id="RU362116"/>
    </source>
</evidence>
<gene>
    <name evidence="10" type="ORF">EDC50_0047</name>
</gene>
<dbReference type="NCBIfam" id="NF009280">
    <property type="entry name" value="PRK12640.1"/>
    <property type="match status" value="1"/>
</dbReference>
<dbReference type="PANTHER" id="PTHR30435:SF18">
    <property type="entry name" value="FLAGELLAR BASAL-BODY ROD PROTEIN FLGF"/>
    <property type="match status" value="1"/>
</dbReference>
<evidence type="ECO:0000256" key="4">
    <source>
        <dbReference type="ARBA" id="ARBA00038560"/>
    </source>
</evidence>
<dbReference type="NCBIfam" id="TIGR03506">
    <property type="entry name" value="FlgEFG_subfam"/>
    <property type="match status" value="1"/>
</dbReference>
<comment type="similarity">
    <text evidence="2 6">Belongs to the flagella basal body rod proteins family.</text>
</comment>
<keyword evidence="10" id="KW-0966">Cell projection</keyword>
<feature type="domain" description="Flagellar basal body rod protein N-terminal" evidence="7">
    <location>
        <begin position="6"/>
        <end position="36"/>
    </location>
</feature>
<dbReference type="InterPro" id="IPR053967">
    <property type="entry name" value="LlgE_F_G-like_D1"/>
</dbReference>
<dbReference type="AlphaFoldDB" id="A0A3N4VNS0"/>
<protein>
    <recommendedName>
        <fullName evidence="5 6">Flagellar basal-body rod protein FlgF</fullName>
    </recommendedName>
</protein>
<evidence type="ECO:0000313" key="11">
    <source>
        <dbReference type="Proteomes" id="UP000269708"/>
    </source>
</evidence>
<dbReference type="OrthoDB" id="8578401at2"/>
<dbReference type="PANTHER" id="PTHR30435">
    <property type="entry name" value="FLAGELLAR PROTEIN"/>
    <property type="match status" value="1"/>
</dbReference>
<dbReference type="InterPro" id="IPR020013">
    <property type="entry name" value="Flagellar_FlgE/F/G"/>
</dbReference>
<comment type="subcellular location">
    <subcellularLocation>
        <location evidence="1 6">Bacterial flagellum basal body</location>
    </subcellularLocation>
</comment>
<evidence type="ECO:0000259" key="9">
    <source>
        <dbReference type="Pfam" id="PF22692"/>
    </source>
</evidence>
<dbReference type="InterPro" id="IPR037925">
    <property type="entry name" value="FlgE/F/G-like"/>
</dbReference>
<evidence type="ECO:0000256" key="1">
    <source>
        <dbReference type="ARBA" id="ARBA00004117"/>
    </source>
</evidence>
<feature type="domain" description="Flagellar basal-body/hook protein C-terminal" evidence="8">
    <location>
        <begin position="201"/>
        <end position="245"/>
    </location>
</feature>
<name>A0A3N4VNS0_9GAMM</name>
<proteinExistence type="inferred from homology"/>
<dbReference type="Pfam" id="PF22692">
    <property type="entry name" value="LlgE_F_G_D1"/>
    <property type="match status" value="1"/>
</dbReference>
<dbReference type="GO" id="GO:0030694">
    <property type="term" value="C:bacterial-type flagellum basal body, rod"/>
    <property type="evidence" value="ECO:0007669"/>
    <property type="project" value="UniProtKB-UniRule"/>
</dbReference>
<evidence type="ECO:0000256" key="2">
    <source>
        <dbReference type="ARBA" id="ARBA00009677"/>
    </source>
</evidence>
<dbReference type="GO" id="GO:0071978">
    <property type="term" value="P:bacterial-type flagellum-dependent swarming motility"/>
    <property type="evidence" value="ECO:0007669"/>
    <property type="project" value="TreeGrafter"/>
</dbReference>
<accession>A0A3N4VNS0</accession>
<feature type="domain" description="Flagellar hook protein FlgE/F/G-like D1" evidence="9">
    <location>
        <begin position="87"/>
        <end position="147"/>
    </location>
</feature>
<comment type="subunit">
    <text evidence="4 6">The basal body constitutes a major portion of the flagellar organelle and consists of five rings (E,L,P,S, and M) mounted on a central rod. The rod consists of about 26 subunits of FlgG in the distal portion, and FlgB, FlgC and FlgF are thought to build up the proximal portion of the rod with about 6 subunits each.</text>
</comment>
<keyword evidence="3 6" id="KW-0975">Bacterial flagellum</keyword>
<dbReference type="InterPro" id="IPR001444">
    <property type="entry name" value="Flag_bb_rod_N"/>
</dbReference>
<evidence type="ECO:0000259" key="7">
    <source>
        <dbReference type="Pfam" id="PF00460"/>
    </source>
</evidence>
<sequence>MTDRALYVAMTGASATLKTQASVAHNLANADTVGFQATLSGTVAAPVRGDGLPSRVAASHRTLGVDDSRGAQVVTGNHLDVALHAERWLAVQAGDGGVAYTRAGELRLTPNGLLVTATGRPVLGADGAPLAIPPHQSLDIAGDGTISIVPQGQPASTIAEAGRLRIVAARTADLIRGDDGLMRAAPGAPAPAPAAGPALTAGMLEGSNVEASSMLVSMIQLARQFEMQVRVLQSVDENARSANSLLGSR</sequence>
<comment type="caution">
    <text evidence="10">The sequence shown here is derived from an EMBL/GenBank/DDBJ whole genome shotgun (WGS) entry which is preliminary data.</text>
</comment>